<comment type="similarity">
    <text evidence="13">Belongs to the RING-type zinc finger family. ATL subfamily.</text>
</comment>
<evidence type="ECO:0000256" key="10">
    <source>
        <dbReference type="ARBA" id="ARBA00022833"/>
    </source>
</evidence>
<dbReference type="Proteomes" id="UP000504610">
    <property type="component" value="Chromosome 4"/>
</dbReference>
<dbReference type="Gene3D" id="3.30.40.10">
    <property type="entry name" value="Zinc/RING finger domain, C3HC4 (zinc finger)"/>
    <property type="match status" value="1"/>
</dbReference>
<comment type="subcellular location">
    <subcellularLocation>
        <location evidence="2">Membrane</location>
        <topology evidence="2">Single-pass membrane protein</topology>
    </subcellularLocation>
</comment>
<keyword evidence="7" id="KW-0479">Metal-binding</keyword>
<dbReference type="PANTHER" id="PTHR14155:SF578">
    <property type="entry name" value="E3 UBIQUITIN-PROTEIN LIGASE ATL31"/>
    <property type="match status" value="1"/>
</dbReference>
<dbReference type="SUPFAM" id="SSF57850">
    <property type="entry name" value="RING/U-box"/>
    <property type="match status" value="1"/>
</dbReference>
<reference evidence="20" key="2">
    <citation type="submission" date="2025-08" db="UniProtKB">
        <authorList>
            <consortium name="RefSeq"/>
        </authorList>
    </citation>
    <scope>IDENTIFICATION</scope>
    <source>
        <tissue evidence="20">Leaf</tissue>
    </source>
</reference>
<keyword evidence="19" id="KW-1185">Reference proteome</keyword>
<evidence type="ECO:0000256" key="17">
    <source>
        <dbReference type="SAM" id="SignalP"/>
    </source>
</evidence>
<feature type="transmembrane region" description="Helical" evidence="16">
    <location>
        <begin position="53"/>
        <end position="73"/>
    </location>
</feature>
<protein>
    <recommendedName>
        <fullName evidence="4">RING-type E3 ubiquitin transferase</fullName>
        <ecNumber evidence="4">2.3.2.27</ecNumber>
    </recommendedName>
</protein>
<evidence type="ECO:0000256" key="13">
    <source>
        <dbReference type="ARBA" id="ARBA00024209"/>
    </source>
</evidence>
<feature type="domain" description="RING-type" evidence="18">
    <location>
        <begin position="130"/>
        <end position="172"/>
    </location>
</feature>
<dbReference type="InterPro" id="IPR001841">
    <property type="entry name" value="Znf_RING"/>
</dbReference>
<evidence type="ECO:0000256" key="16">
    <source>
        <dbReference type="SAM" id="Phobius"/>
    </source>
</evidence>
<evidence type="ECO:0000256" key="2">
    <source>
        <dbReference type="ARBA" id="ARBA00004167"/>
    </source>
</evidence>
<feature type="compositionally biased region" description="Polar residues" evidence="15">
    <location>
        <begin position="350"/>
        <end position="377"/>
    </location>
</feature>
<dbReference type="GO" id="GO:0061630">
    <property type="term" value="F:ubiquitin protein ligase activity"/>
    <property type="evidence" value="ECO:0007669"/>
    <property type="project" value="UniProtKB-EC"/>
</dbReference>
<feature type="chain" id="PRO_5027085045" description="RING-type E3 ubiquitin transferase" evidence="17">
    <location>
        <begin position="32"/>
        <end position="377"/>
    </location>
</feature>
<dbReference type="PROSITE" id="PS50089">
    <property type="entry name" value="ZF_RING_2"/>
    <property type="match status" value="1"/>
</dbReference>
<dbReference type="AlphaFoldDB" id="A0A6J0NHS8"/>
<dbReference type="FunFam" id="3.30.40.10:FF:000187">
    <property type="entry name" value="E3 ubiquitin-protein ligase ATL6"/>
    <property type="match status" value="1"/>
</dbReference>
<evidence type="ECO:0000313" key="19">
    <source>
        <dbReference type="Proteomes" id="UP000504610"/>
    </source>
</evidence>
<evidence type="ECO:0000256" key="5">
    <source>
        <dbReference type="ARBA" id="ARBA00022679"/>
    </source>
</evidence>
<evidence type="ECO:0000256" key="4">
    <source>
        <dbReference type="ARBA" id="ARBA00012483"/>
    </source>
</evidence>
<dbReference type="GeneID" id="108855093"/>
<organism evidence="19 20">
    <name type="scientific">Raphanus sativus</name>
    <name type="common">Radish</name>
    <name type="synonym">Raphanus raphanistrum var. sativus</name>
    <dbReference type="NCBI Taxonomy" id="3726"/>
    <lineage>
        <taxon>Eukaryota</taxon>
        <taxon>Viridiplantae</taxon>
        <taxon>Streptophyta</taxon>
        <taxon>Embryophyta</taxon>
        <taxon>Tracheophyta</taxon>
        <taxon>Spermatophyta</taxon>
        <taxon>Magnoliopsida</taxon>
        <taxon>eudicotyledons</taxon>
        <taxon>Gunneridae</taxon>
        <taxon>Pentapetalae</taxon>
        <taxon>rosids</taxon>
        <taxon>malvids</taxon>
        <taxon>Brassicales</taxon>
        <taxon>Brassicaceae</taxon>
        <taxon>Brassiceae</taxon>
        <taxon>Raphanus</taxon>
    </lineage>
</organism>
<dbReference type="GO" id="GO:0016020">
    <property type="term" value="C:membrane"/>
    <property type="evidence" value="ECO:0007669"/>
    <property type="project" value="UniProtKB-SubCell"/>
</dbReference>
<sequence length="377" mass="41897">MKSFLPLTRKQYTFPALVMFLLLAWSELASSQPGQEDASNPYAYGGRLSPAMAGFVVALVAMLFFVGFFTVYIRHCTHAVDDSVDSRVGARRATNATVALGLDASMLETFPTFVYSEVKTQKIGKDALECAICLNEFQDDETLRLLPKCDHVFHPHCIGAWLQGHVTCPVCRTNLADQQQKRTEPVEPEVITETDIESQLTVIPEPEVESVARVKFSRSHTTGHSLVLPGECTERFTLRLPDDLRKKIMMKGKMNRSKSLLVLPRSGKLAGRSRVKSNQWLFIKTPSFMWRSPDDSSIRLDGTGCIRANAVTSPAGDSVGADRWRFLRSMSFWWRSTPVPSPRVEVNKNGEGTSSVQAQHTDTNGLSLTSDSVKLPV</sequence>
<dbReference type="Pfam" id="PF13639">
    <property type="entry name" value="zf-RING_2"/>
    <property type="match status" value="1"/>
</dbReference>
<keyword evidence="8 14" id="KW-0863">Zinc-finger</keyword>
<gene>
    <name evidence="20" type="primary">LOC108855093</name>
</gene>
<evidence type="ECO:0000256" key="1">
    <source>
        <dbReference type="ARBA" id="ARBA00000900"/>
    </source>
</evidence>
<comment type="pathway">
    <text evidence="3">Protein modification; protein ubiquitination.</text>
</comment>
<proteinExistence type="inferred from homology"/>
<keyword evidence="5" id="KW-0808">Transferase</keyword>
<evidence type="ECO:0000256" key="8">
    <source>
        <dbReference type="ARBA" id="ARBA00022771"/>
    </source>
</evidence>
<dbReference type="InterPro" id="IPR013083">
    <property type="entry name" value="Znf_RING/FYVE/PHD"/>
</dbReference>
<keyword evidence="17" id="KW-0732">Signal</keyword>
<dbReference type="EC" id="2.3.2.27" evidence="4"/>
<name>A0A6J0NHS8_RAPSA</name>
<evidence type="ECO:0000256" key="9">
    <source>
        <dbReference type="ARBA" id="ARBA00022786"/>
    </source>
</evidence>
<evidence type="ECO:0000256" key="3">
    <source>
        <dbReference type="ARBA" id="ARBA00004906"/>
    </source>
</evidence>
<feature type="signal peptide" evidence="17">
    <location>
        <begin position="1"/>
        <end position="31"/>
    </location>
</feature>
<evidence type="ECO:0000256" key="11">
    <source>
        <dbReference type="ARBA" id="ARBA00022989"/>
    </source>
</evidence>
<evidence type="ECO:0000256" key="12">
    <source>
        <dbReference type="ARBA" id="ARBA00023136"/>
    </source>
</evidence>
<evidence type="ECO:0000256" key="15">
    <source>
        <dbReference type="SAM" id="MobiDB-lite"/>
    </source>
</evidence>
<dbReference type="PANTHER" id="PTHR14155">
    <property type="entry name" value="RING FINGER DOMAIN-CONTAINING"/>
    <property type="match status" value="1"/>
</dbReference>
<dbReference type="InterPro" id="IPR053238">
    <property type="entry name" value="RING-H2_zinc_finger"/>
</dbReference>
<dbReference type="SMART" id="SM00184">
    <property type="entry name" value="RING"/>
    <property type="match status" value="1"/>
</dbReference>
<feature type="region of interest" description="Disordered" evidence="15">
    <location>
        <begin position="342"/>
        <end position="377"/>
    </location>
</feature>
<evidence type="ECO:0000256" key="14">
    <source>
        <dbReference type="PROSITE-ProRule" id="PRU00175"/>
    </source>
</evidence>
<keyword evidence="10" id="KW-0862">Zinc</keyword>
<dbReference type="KEGG" id="rsz:108855093"/>
<comment type="catalytic activity">
    <reaction evidence="1">
        <text>S-ubiquitinyl-[E2 ubiquitin-conjugating enzyme]-L-cysteine + [acceptor protein]-L-lysine = [E2 ubiquitin-conjugating enzyme]-L-cysteine + N(6)-ubiquitinyl-[acceptor protein]-L-lysine.</text>
        <dbReference type="EC" id="2.3.2.27"/>
    </reaction>
</comment>
<dbReference type="CDD" id="cd16461">
    <property type="entry name" value="RING-H2_EL5-like"/>
    <property type="match status" value="1"/>
</dbReference>
<evidence type="ECO:0000259" key="18">
    <source>
        <dbReference type="PROSITE" id="PS50089"/>
    </source>
</evidence>
<keyword evidence="12 16" id="KW-0472">Membrane</keyword>
<reference evidence="19" key="1">
    <citation type="journal article" date="2019" name="Database">
        <title>The radish genome database (RadishGD): an integrated information resource for radish genomics.</title>
        <authorList>
            <person name="Yu H.J."/>
            <person name="Baek S."/>
            <person name="Lee Y.J."/>
            <person name="Cho A."/>
            <person name="Mun J.H."/>
        </authorList>
    </citation>
    <scope>NUCLEOTIDE SEQUENCE [LARGE SCALE GENOMIC DNA]</scope>
    <source>
        <strain evidence="19">cv. WK10039</strain>
    </source>
</reference>
<dbReference type="RefSeq" id="XP_018484307.1">
    <property type="nucleotide sequence ID" value="XM_018628805.2"/>
</dbReference>
<keyword evidence="9" id="KW-0833">Ubl conjugation pathway</keyword>
<keyword evidence="11 16" id="KW-1133">Transmembrane helix</keyword>
<evidence type="ECO:0000313" key="20">
    <source>
        <dbReference type="RefSeq" id="XP_018484307.1"/>
    </source>
</evidence>
<evidence type="ECO:0000256" key="6">
    <source>
        <dbReference type="ARBA" id="ARBA00022692"/>
    </source>
</evidence>
<dbReference type="OrthoDB" id="8062037at2759"/>
<evidence type="ECO:0000256" key="7">
    <source>
        <dbReference type="ARBA" id="ARBA00022723"/>
    </source>
</evidence>
<dbReference type="GO" id="GO:0008270">
    <property type="term" value="F:zinc ion binding"/>
    <property type="evidence" value="ECO:0007669"/>
    <property type="project" value="UniProtKB-KW"/>
</dbReference>
<accession>A0A6J0NHS8</accession>
<keyword evidence="6 16" id="KW-0812">Transmembrane</keyword>